<dbReference type="Proteomes" id="UP001254813">
    <property type="component" value="Unassembled WGS sequence"/>
</dbReference>
<keyword evidence="4" id="KW-1185">Reference proteome</keyword>
<evidence type="ECO:0000256" key="2">
    <source>
        <dbReference type="SAM" id="Phobius"/>
    </source>
</evidence>
<evidence type="ECO:0000313" key="4">
    <source>
        <dbReference type="Proteomes" id="UP001254813"/>
    </source>
</evidence>
<keyword evidence="2" id="KW-0472">Membrane</keyword>
<evidence type="ECO:0000256" key="1">
    <source>
        <dbReference type="SAM" id="MobiDB-lite"/>
    </source>
</evidence>
<feature type="region of interest" description="Disordered" evidence="1">
    <location>
        <begin position="1"/>
        <end position="23"/>
    </location>
</feature>
<feature type="compositionally biased region" description="Basic and acidic residues" evidence="1">
    <location>
        <begin position="1"/>
        <end position="16"/>
    </location>
</feature>
<dbReference type="EMBL" id="JAMQOQ010000002">
    <property type="protein sequence ID" value="MDS0294753.1"/>
    <property type="molecule type" value="Genomic_DNA"/>
</dbReference>
<proteinExistence type="predicted"/>
<name>A0ABU2G1V2_9EURY</name>
<accession>A0ABU2G1V2</accession>
<protein>
    <submittedName>
        <fullName evidence="3">Uncharacterized protein</fullName>
    </submittedName>
</protein>
<feature type="transmembrane region" description="Helical" evidence="2">
    <location>
        <begin position="56"/>
        <end position="76"/>
    </location>
</feature>
<sequence length="89" mass="9270">MPPNHRTDNVRPRDGPPTDGPAASGLTRALSSLGAALVVLLGVAAGLYWLFAAEAWSLLVGASLLVAVAGAVLYGARRARKTATPYWRT</sequence>
<gene>
    <name evidence="3" type="ORF">NDI79_11270</name>
</gene>
<keyword evidence="2" id="KW-1133">Transmembrane helix</keyword>
<feature type="transmembrane region" description="Helical" evidence="2">
    <location>
        <begin position="29"/>
        <end position="50"/>
    </location>
</feature>
<comment type="caution">
    <text evidence="3">The sequence shown here is derived from an EMBL/GenBank/DDBJ whole genome shotgun (WGS) entry which is preliminary data.</text>
</comment>
<keyword evidence="2" id="KW-0812">Transmembrane</keyword>
<evidence type="ECO:0000313" key="3">
    <source>
        <dbReference type="EMBL" id="MDS0294753.1"/>
    </source>
</evidence>
<organism evidence="3 4">
    <name type="scientific">Halogeometricum luteum</name>
    <dbReference type="NCBI Taxonomy" id="2950537"/>
    <lineage>
        <taxon>Archaea</taxon>
        <taxon>Methanobacteriati</taxon>
        <taxon>Methanobacteriota</taxon>
        <taxon>Stenosarchaea group</taxon>
        <taxon>Halobacteria</taxon>
        <taxon>Halobacteriales</taxon>
        <taxon>Haloferacaceae</taxon>
        <taxon>Halogeometricum</taxon>
    </lineage>
</organism>
<reference evidence="3 4" key="1">
    <citation type="submission" date="2022-06" db="EMBL/GenBank/DDBJ databases">
        <title>Halogeometricum sp. a new haloarchaeum isolate from saline soil.</title>
        <authorList>
            <person name="Strakova D."/>
            <person name="Galisteo C."/>
            <person name="Sanchez-Porro C."/>
            <person name="Ventosa A."/>
        </authorList>
    </citation>
    <scope>NUCLEOTIDE SEQUENCE [LARGE SCALE GENOMIC DNA]</scope>
    <source>
        <strain evidence="4">S3BR25-2</strain>
    </source>
</reference>
<dbReference type="RefSeq" id="WP_310928561.1">
    <property type="nucleotide sequence ID" value="NZ_JAMQOQ010000002.1"/>
</dbReference>